<accession>A0ABT2N6P7</accession>
<dbReference type="InterPro" id="IPR017853">
    <property type="entry name" value="GH"/>
</dbReference>
<dbReference type="RefSeq" id="WP_261196586.1">
    <property type="nucleotide sequence ID" value="NZ_JAMXFA010000007.1"/>
</dbReference>
<comment type="caution">
    <text evidence="1">The sequence shown here is derived from an EMBL/GenBank/DDBJ whole genome shotgun (WGS) entry which is preliminary data.</text>
</comment>
<sequence>MKNLIYKKLFSFLFLLLIGILVSKIAVSKALNASENFRFSLNAVQSVYQNGVPHTDKMGRSLINFDAERSFFPICIYHALTGEHHGRRYSLASLKNARFNCVHTWEGQKLDSIIEDLRTNDLQLIYHGTQYFGPTDEELKKYANDPNILAWYLDEEPTGSYWGSNMNAKFAAFQKRMQEIKEVDQIHPVFILDVAWITPPATAWWIKWNTAGDVSSHDNYPLMLPETTSLSGPRGIPESVSLAVASNKEYKPVWFVPQAFETPGRWYLPDAREERAMVYSAIVHGSTGIIYFALDSWVTRNGSVIGIAPDTLIEYQGGGDSWLVASEELLNQSTNLWNEVVSLNDELQQLKPIILSPTSHQEYKVYIEGEGYSEDPIRSMLKEVDGQFTLITVNLDKRPLRVKYQFPQNIIDIQTLFEKERKVEEMRDKFWVDTYEEFGVHIYKFKLK</sequence>
<evidence type="ECO:0000313" key="2">
    <source>
        <dbReference type="Proteomes" id="UP001525961"/>
    </source>
</evidence>
<dbReference type="SUPFAM" id="SSF51445">
    <property type="entry name" value="(Trans)glycosidases"/>
    <property type="match status" value="1"/>
</dbReference>
<organism evidence="1 2">
    <name type="scientific">Laspinema olomoucense D3b</name>
    <dbReference type="NCBI Taxonomy" id="2953688"/>
    <lineage>
        <taxon>Bacteria</taxon>
        <taxon>Bacillati</taxon>
        <taxon>Cyanobacteriota</taxon>
        <taxon>Cyanophyceae</taxon>
        <taxon>Oscillatoriophycideae</taxon>
        <taxon>Oscillatoriales</taxon>
        <taxon>Laspinemataceae</taxon>
        <taxon>Laspinema</taxon>
        <taxon>Laspinema olomoucense</taxon>
    </lineage>
</organism>
<evidence type="ECO:0000313" key="1">
    <source>
        <dbReference type="EMBL" id="MCT7977400.1"/>
    </source>
</evidence>
<evidence type="ECO:0008006" key="3">
    <source>
        <dbReference type="Google" id="ProtNLM"/>
    </source>
</evidence>
<dbReference type="EMBL" id="JAMXFA010000007">
    <property type="protein sequence ID" value="MCT7977400.1"/>
    <property type="molecule type" value="Genomic_DNA"/>
</dbReference>
<dbReference type="Proteomes" id="UP001525961">
    <property type="component" value="Unassembled WGS sequence"/>
</dbReference>
<gene>
    <name evidence="1" type="ORF">NG792_06755</name>
</gene>
<reference evidence="1 2" key="1">
    <citation type="journal article" date="2022" name="Front. Microbiol.">
        <title>High genomic differentiation and limited gene flow indicate recent cryptic speciation within the genus Laspinema (cyanobacteria).</title>
        <authorList>
            <person name="Stanojkovic A."/>
            <person name="Skoupy S."/>
            <person name="Skaloud P."/>
            <person name="Dvorak P."/>
        </authorList>
    </citation>
    <scope>NUCLEOTIDE SEQUENCE [LARGE SCALE GENOMIC DNA]</scope>
    <source>
        <strain evidence="1 2">D3b</strain>
    </source>
</reference>
<name>A0ABT2N6P7_9CYAN</name>
<keyword evidence="2" id="KW-1185">Reference proteome</keyword>
<dbReference type="Gene3D" id="3.20.20.80">
    <property type="entry name" value="Glycosidases"/>
    <property type="match status" value="1"/>
</dbReference>
<proteinExistence type="predicted"/>
<protein>
    <recommendedName>
        <fullName evidence="3">Glycosyl hydrolase-like 10 domain-containing protein</fullName>
    </recommendedName>
</protein>